<evidence type="ECO:0000313" key="6">
    <source>
        <dbReference type="Proteomes" id="UP000289557"/>
    </source>
</evidence>
<dbReference type="AlphaFoldDB" id="A0AB38W5Q8"/>
<dbReference type="InterPro" id="IPR009003">
    <property type="entry name" value="Peptidase_S1_PA"/>
</dbReference>
<keyword evidence="2" id="KW-0472">Membrane</keyword>
<comment type="similarity">
    <text evidence="1">Belongs to the MG067/MG068/MG395 family.</text>
</comment>
<evidence type="ECO:0000256" key="1">
    <source>
        <dbReference type="ARBA" id="ARBA00007807"/>
    </source>
</evidence>
<dbReference type="SUPFAM" id="SSF50494">
    <property type="entry name" value="Trypsin-like serine proteases"/>
    <property type="match status" value="1"/>
</dbReference>
<dbReference type="Pfam" id="PF01732">
    <property type="entry name" value="Mycop_pep_DUF31"/>
    <property type="match status" value="1"/>
</dbReference>
<protein>
    <submittedName>
        <fullName evidence="5">Lipoprotein</fullName>
    </submittedName>
</protein>
<evidence type="ECO:0000256" key="2">
    <source>
        <dbReference type="ARBA" id="ARBA00022475"/>
    </source>
</evidence>
<reference evidence="5 6" key="1">
    <citation type="submission" date="2019-01" db="EMBL/GenBank/DDBJ databases">
        <authorList>
            <consortium name="Pathogen Informatics"/>
        </authorList>
    </citation>
    <scope>NUCLEOTIDE SEQUENCE [LARGE SCALE GENOMIC DNA]</scope>
    <source>
        <strain evidence="5 6">NCTC10119</strain>
    </source>
</reference>
<evidence type="ECO:0000313" key="5">
    <source>
        <dbReference type="EMBL" id="VEU56856.1"/>
    </source>
</evidence>
<proteinExistence type="inferred from homology"/>
<accession>A0AB38W5Q8</accession>
<dbReference type="PRINTS" id="PR00840">
    <property type="entry name" value="Y06768FAMILY"/>
</dbReference>
<dbReference type="Proteomes" id="UP000289557">
    <property type="component" value="Chromosome"/>
</dbReference>
<dbReference type="InterPro" id="IPR022382">
    <property type="entry name" value="Mycoplasma_peptidase_DUF31"/>
</dbReference>
<feature type="compositionally biased region" description="Polar residues" evidence="3">
    <location>
        <begin position="1"/>
        <end position="10"/>
    </location>
</feature>
<dbReference type="EMBL" id="LR214945">
    <property type="protein sequence ID" value="VEU56856.1"/>
    <property type="molecule type" value="Genomic_DNA"/>
</dbReference>
<organism evidence="5 6">
    <name type="scientific">Mycoplasmoides pneumoniae</name>
    <name type="common">Mycoplasma pneumoniae</name>
    <dbReference type="NCBI Taxonomy" id="2104"/>
    <lineage>
        <taxon>Bacteria</taxon>
        <taxon>Bacillati</taxon>
        <taxon>Mycoplasmatota</taxon>
        <taxon>Mycoplasmoidales</taxon>
        <taxon>Mycoplasmoidaceae</taxon>
        <taxon>Mycoplasmoides</taxon>
    </lineage>
</organism>
<gene>
    <name evidence="5" type="ORF">NCTC10119_00108</name>
</gene>
<name>A0AB38W5Q8_MYCPM</name>
<feature type="region of interest" description="Disordered" evidence="3">
    <location>
        <begin position="1"/>
        <end position="23"/>
    </location>
</feature>
<keyword evidence="5" id="KW-0449">Lipoprotein</keyword>
<keyword evidence="2" id="KW-1003">Cell membrane</keyword>
<evidence type="ECO:0000256" key="3">
    <source>
        <dbReference type="SAM" id="MobiDB-lite"/>
    </source>
</evidence>
<evidence type="ECO:0000259" key="4">
    <source>
        <dbReference type="Pfam" id="PF01732"/>
    </source>
</evidence>
<dbReference type="InterPro" id="IPR022381">
    <property type="entry name" value="Uncharacterised_MG067"/>
</dbReference>
<sequence>MPVNNKSVSAVQPEDKQALKPDPALGEYTSDLKFNTNFIPKKDDPFRPFYDLSFTLQFQDPYTATYGTGWLIDWKDNNQPNKFTAYIATNLHVADNLRNVNDYEFFNQFDYFDDPTESFTLGKFVDGNEIKQIVPDAMHEPSLVRIETSKLPKTAYTATLFINDLGEYRLPAADFAVLESI</sequence>
<feature type="domain" description="DUF31" evidence="4">
    <location>
        <begin position="45"/>
        <end position="179"/>
    </location>
</feature>